<keyword evidence="1" id="KW-0812">Transmembrane</keyword>
<evidence type="ECO:0000256" key="1">
    <source>
        <dbReference type="SAM" id="Phobius"/>
    </source>
</evidence>
<feature type="transmembrane region" description="Helical" evidence="1">
    <location>
        <begin position="130"/>
        <end position="150"/>
    </location>
</feature>
<dbReference type="KEGG" id="bacg:D2962_15840"/>
<feature type="transmembrane region" description="Helical" evidence="1">
    <location>
        <begin position="44"/>
        <end position="63"/>
    </location>
</feature>
<protein>
    <submittedName>
        <fullName evidence="2">DMT family transporter</fullName>
    </submittedName>
</protein>
<gene>
    <name evidence="2" type="ORF">D2962_15840</name>
</gene>
<dbReference type="PANTHER" id="PTHR34821">
    <property type="entry name" value="INNER MEMBRANE PROTEIN YDCZ"/>
    <property type="match status" value="1"/>
</dbReference>
<reference evidence="2 3" key="1">
    <citation type="submission" date="2018-10" db="EMBL/GenBank/DDBJ databases">
        <authorList>
            <person name="Zhang X."/>
        </authorList>
    </citation>
    <scope>NUCLEOTIDE SEQUENCE [LARGE SCALE GENOMIC DNA]</scope>
    <source>
        <strain evidence="2 3">SK-G1</strain>
    </source>
</reference>
<dbReference type="GO" id="GO:0005886">
    <property type="term" value="C:plasma membrane"/>
    <property type="evidence" value="ECO:0007669"/>
    <property type="project" value="TreeGrafter"/>
</dbReference>
<dbReference type="AlphaFoldDB" id="A0A3G2R8S5"/>
<keyword evidence="1" id="KW-1133">Transmembrane helix</keyword>
<proteinExistence type="predicted"/>
<keyword evidence="3" id="KW-1185">Reference proteome</keyword>
<feature type="transmembrane region" description="Helical" evidence="1">
    <location>
        <begin position="98"/>
        <end position="118"/>
    </location>
</feature>
<dbReference type="Pfam" id="PF04657">
    <property type="entry name" value="DMT_YdcZ"/>
    <property type="match status" value="1"/>
</dbReference>
<dbReference type="PANTHER" id="PTHR34821:SF2">
    <property type="entry name" value="INNER MEMBRANE PROTEIN YDCZ"/>
    <property type="match status" value="1"/>
</dbReference>
<organism evidence="2 3">
    <name type="scientific">Biomaibacter acetigenes</name>
    <dbReference type="NCBI Taxonomy" id="2316383"/>
    <lineage>
        <taxon>Bacteria</taxon>
        <taxon>Bacillati</taxon>
        <taxon>Bacillota</taxon>
        <taxon>Clostridia</taxon>
        <taxon>Thermosediminibacterales</taxon>
        <taxon>Tepidanaerobacteraceae</taxon>
        <taxon>Biomaibacter</taxon>
    </lineage>
</organism>
<keyword evidence="1" id="KW-0472">Membrane</keyword>
<dbReference type="Proteomes" id="UP000280960">
    <property type="component" value="Chromosome"/>
</dbReference>
<dbReference type="InterPro" id="IPR006750">
    <property type="entry name" value="YdcZ"/>
</dbReference>
<feature type="transmembrane region" description="Helical" evidence="1">
    <location>
        <begin position="75"/>
        <end position="92"/>
    </location>
</feature>
<sequence length="151" mass="16190">MILLSITKDIFFLLVAFMAGVAMATQGSMNSALSKAIGLSEATFVVHFSATVVILIILILGISHGNWGNYSQVPWYYYLGGFIGVLITYGVVVSIPKLGVAVATTAIIVGQVLTACLVDHFGFFGLEKIPFTWLKFLGLVFLSIGAKLLLN</sequence>
<evidence type="ECO:0000313" key="3">
    <source>
        <dbReference type="Proteomes" id="UP000280960"/>
    </source>
</evidence>
<accession>A0A3G2R8S5</accession>
<evidence type="ECO:0000313" key="2">
    <source>
        <dbReference type="EMBL" id="AYO31880.1"/>
    </source>
</evidence>
<dbReference type="EMBL" id="CP033169">
    <property type="protein sequence ID" value="AYO31880.1"/>
    <property type="molecule type" value="Genomic_DNA"/>
</dbReference>
<name>A0A3G2R8S5_9FIRM</name>